<gene>
    <name evidence="2" type="ORF">G1C98_0460</name>
</gene>
<reference evidence="2 3" key="1">
    <citation type="submission" date="2020-02" db="EMBL/GenBank/DDBJ databases">
        <title>Characterization of phylogenetic diversity of novel bifidobacterial species isolated in Czech ZOOs.</title>
        <authorList>
            <person name="Lugli G.A."/>
            <person name="Vera N.B."/>
            <person name="Ventura M."/>
        </authorList>
    </citation>
    <scope>NUCLEOTIDE SEQUENCE [LARGE SCALE GENOMIC DNA]</scope>
    <source>
        <strain evidence="2 3">DSM 109960</strain>
    </source>
</reference>
<dbReference type="AlphaFoldDB" id="A0A7Y0EST1"/>
<keyword evidence="3" id="KW-1185">Reference proteome</keyword>
<dbReference type="EMBL" id="JAAIIF010000006">
    <property type="protein sequence ID" value="NMM95724.1"/>
    <property type="molecule type" value="Genomic_DNA"/>
</dbReference>
<evidence type="ECO:0000313" key="3">
    <source>
        <dbReference type="Proteomes" id="UP000529710"/>
    </source>
</evidence>
<accession>A0A7Y0EST1</accession>
<dbReference type="Proteomes" id="UP000529710">
    <property type="component" value="Unassembled WGS sequence"/>
</dbReference>
<feature type="compositionally biased region" description="Basic residues" evidence="1">
    <location>
        <begin position="109"/>
        <end position="120"/>
    </location>
</feature>
<protein>
    <submittedName>
        <fullName evidence="2">Uncharacterized protein</fullName>
    </submittedName>
</protein>
<sequence>MSIPRHALLLNYPVTANKLHQTTIKTLIHKLTPHRGTRLNKSRNVAKLRPISLTCGRFRVFDIAISLICGTYRAICRVRALEFQRSYFAYPGFGATDKRDSKTEGGKSATHRRDTRKTRNMTRSAMPNQPRHSTPQPGTVSTLSHGSYHYVDTTAAKTTANHAKRQMPIMHGHAPI</sequence>
<organism evidence="2 3">
    <name type="scientific">Bifidobacterium erythrocebi</name>
    <dbReference type="NCBI Taxonomy" id="2675325"/>
    <lineage>
        <taxon>Bacteria</taxon>
        <taxon>Bacillati</taxon>
        <taxon>Actinomycetota</taxon>
        <taxon>Actinomycetes</taxon>
        <taxon>Bifidobacteriales</taxon>
        <taxon>Bifidobacteriaceae</taxon>
        <taxon>Bifidobacterium</taxon>
    </lineage>
</organism>
<evidence type="ECO:0000256" key="1">
    <source>
        <dbReference type="SAM" id="MobiDB-lite"/>
    </source>
</evidence>
<feature type="region of interest" description="Disordered" evidence="1">
    <location>
        <begin position="97"/>
        <end position="145"/>
    </location>
</feature>
<name>A0A7Y0EST1_9BIFI</name>
<evidence type="ECO:0000313" key="2">
    <source>
        <dbReference type="EMBL" id="NMM95724.1"/>
    </source>
</evidence>
<proteinExistence type="predicted"/>
<comment type="caution">
    <text evidence="2">The sequence shown here is derived from an EMBL/GenBank/DDBJ whole genome shotgun (WGS) entry which is preliminary data.</text>
</comment>
<feature type="compositionally biased region" description="Polar residues" evidence="1">
    <location>
        <begin position="121"/>
        <end position="145"/>
    </location>
</feature>